<accession>A0A0G1CHJ4</accession>
<dbReference type="Gene3D" id="3.90.950.10">
    <property type="match status" value="1"/>
</dbReference>
<comment type="caution">
    <text evidence="3">The sequence shown here is derived from an EMBL/GenBank/DDBJ whole genome shotgun (WGS) entry which is preliminary data.</text>
</comment>
<dbReference type="Pfam" id="PF02545">
    <property type="entry name" value="Maf"/>
    <property type="match status" value="1"/>
</dbReference>
<evidence type="ECO:0000256" key="2">
    <source>
        <dbReference type="ARBA" id="ARBA00022801"/>
    </source>
</evidence>
<gene>
    <name evidence="3" type="ORF">UV61_C0019G0024</name>
</gene>
<reference evidence="3 4" key="1">
    <citation type="journal article" date="2015" name="Nature">
        <title>rRNA introns, odd ribosomes, and small enigmatic genomes across a large radiation of phyla.</title>
        <authorList>
            <person name="Brown C.T."/>
            <person name="Hug L.A."/>
            <person name="Thomas B.C."/>
            <person name="Sharon I."/>
            <person name="Castelle C.J."/>
            <person name="Singh A."/>
            <person name="Wilkins M.J."/>
            <person name="Williams K.H."/>
            <person name="Banfield J.F."/>
        </authorList>
    </citation>
    <scope>NUCLEOTIDE SEQUENCE [LARGE SCALE GENOMIC DNA]</scope>
</reference>
<dbReference type="InterPro" id="IPR003697">
    <property type="entry name" value="Maf-like"/>
</dbReference>
<evidence type="ECO:0000313" key="4">
    <source>
        <dbReference type="Proteomes" id="UP000034050"/>
    </source>
</evidence>
<keyword evidence="2" id="KW-0378">Hydrolase</keyword>
<dbReference type="EMBL" id="LCFD01000019">
    <property type="protein sequence ID" value="KKS85260.1"/>
    <property type="molecule type" value="Genomic_DNA"/>
</dbReference>
<dbReference type="STRING" id="1618446.UV61_C0019G0024"/>
<evidence type="ECO:0000313" key="3">
    <source>
        <dbReference type="EMBL" id="KKS85260.1"/>
    </source>
</evidence>
<sequence>MKPHIILASASIGRKTLLQKLGVPFSIQVSAVDEDKIVTKDPYKMLALRARAKAEDVATKIIQLSNSQINTNYPIEKNTRRYTLDAKRFLIIAADSMAILGNKTFGKARDKRHAKTIVQALNGQTHDFVTGTTIIHLSSVIPGLTGNLTKKDPRFREDDKFVEINRWENISTCHMSPND</sequence>
<evidence type="ECO:0000256" key="1">
    <source>
        <dbReference type="ARBA" id="ARBA00001968"/>
    </source>
</evidence>
<dbReference type="PANTHER" id="PTHR43213">
    <property type="entry name" value="BIFUNCTIONAL DTTP/UTP PYROPHOSPHATASE/METHYLTRANSFERASE PROTEIN-RELATED"/>
    <property type="match status" value="1"/>
</dbReference>
<dbReference type="Proteomes" id="UP000034050">
    <property type="component" value="Unassembled WGS sequence"/>
</dbReference>
<dbReference type="InterPro" id="IPR029001">
    <property type="entry name" value="ITPase-like_fam"/>
</dbReference>
<name>A0A0G1CHJ4_9BACT</name>
<organism evidence="3 4">
    <name type="scientific">Candidatus Gottesmanbacteria bacterium GW2011_GWB1_43_11</name>
    <dbReference type="NCBI Taxonomy" id="1618446"/>
    <lineage>
        <taxon>Bacteria</taxon>
        <taxon>Candidatus Gottesmaniibacteriota</taxon>
    </lineage>
</organism>
<dbReference type="SUPFAM" id="SSF52972">
    <property type="entry name" value="ITPase-like"/>
    <property type="match status" value="1"/>
</dbReference>
<protein>
    <submittedName>
        <fullName evidence="3">Maf-like protein</fullName>
    </submittedName>
</protein>
<proteinExistence type="predicted"/>
<dbReference type="PANTHER" id="PTHR43213:SF5">
    <property type="entry name" value="BIFUNCTIONAL DTTP_UTP PYROPHOSPHATASE_METHYLTRANSFERASE PROTEIN-RELATED"/>
    <property type="match status" value="1"/>
</dbReference>
<dbReference type="AlphaFoldDB" id="A0A0G1CHJ4"/>
<comment type="cofactor">
    <cofactor evidence="1">
        <name>a divalent metal cation</name>
        <dbReference type="ChEBI" id="CHEBI:60240"/>
    </cofactor>
</comment>
<dbReference type="GO" id="GO:0047429">
    <property type="term" value="F:nucleoside triphosphate diphosphatase activity"/>
    <property type="evidence" value="ECO:0007669"/>
    <property type="project" value="InterPro"/>
</dbReference>